<feature type="compositionally biased region" description="Polar residues" evidence="1">
    <location>
        <begin position="46"/>
        <end position="59"/>
    </location>
</feature>
<feature type="compositionally biased region" description="Basic and acidic residues" evidence="1">
    <location>
        <begin position="156"/>
        <end position="168"/>
    </location>
</feature>
<feature type="compositionally biased region" description="Basic and acidic residues" evidence="1">
    <location>
        <begin position="277"/>
        <end position="320"/>
    </location>
</feature>
<evidence type="ECO:0000313" key="3">
    <source>
        <dbReference type="Proteomes" id="UP000469545"/>
    </source>
</evidence>
<evidence type="ECO:0000256" key="1">
    <source>
        <dbReference type="SAM" id="MobiDB-lite"/>
    </source>
</evidence>
<feature type="compositionally biased region" description="Basic and acidic residues" evidence="1">
    <location>
        <begin position="370"/>
        <end position="397"/>
    </location>
</feature>
<protein>
    <submittedName>
        <fullName evidence="2">Uncharacterized protein</fullName>
    </submittedName>
</protein>
<proteinExistence type="predicted"/>
<reference evidence="2 3" key="1">
    <citation type="submission" date="2020-01" db="EMBL/GenBank/DDBJ databases">
        <title>Insect and environment-associated Actinomycetes.</title>
        <authorList>
            <person name="Currrie C."/>
            <person name="Chevrette M."/>
            <person name="Carlson C."/>
            <person name="Stubbendieck R."/>
            <person name="Wendt-Pienkowski E."/>
        </authorList>
    </citation>
    <scope>NUCLEOTIDE SEQUENCE [LARGE SCALE GENOMIC DNA]</scope>
    <source>
        <strain evidence="2 3">SID14172</strain>
    </source>
</reference>
<feature type="compositionally biased region" description="Low complexity" evidence="1">
    <location>
        <begin position="118"/>
        <end position="154"/>
    </location>
</feature>
<comment type="caution">
    <text evidence="2">The sequence shown here is derived from an EMBL/GenBank/DDBJ whole genome shotgun (WGS) entry which is preliminary data.</text>
</comment>
<feature type="compositionally biased region" description="Basic and acidic residues" evidence="1">
    <location>
        <begin position="464"/>
        <end position="482"/>
    </location>
</feature>
<feature type="region of interest" description="Disordered" evidence="1">
    <location>
        <begin position="1"/>
        <end position="482"/>
    </location>
</feature>
<sequence length="941" mass="96752">MSAPVHRSSERPSAATLAAARQRHEEGRTGGSSGAGTSAEQALLGLQSSAGNRAATATVQRARGRTLERTPGTDTTRPGSDPGARRAPAGLTRRGSAPGDLTDRAPLGTGSGTRPASVAAVRADTDTGTAVVTSTSTSTSTPVAAPEATTAARSDPPGRGRSESDPVIRPDATPLTRRGSESGAHGMEVDPVFQEQVGTARDEARTAAEEARLAAERAAQERAAAEEAERRAALAARFTPSGRTRRGSDTDTRPGTAALTRRGSESGTHGMEVDPGFEEHVDTAREEARIASERAAEEARLAAERAAAERAAAEEAERRAALAARFTPSGRTRRGSDTDTRPDPTALTRRGSESGTHGTGINPRLQAELDTAREQARLAAERAAAERAAAEEAERRAALAARFTASGRTRRGSDTDTRSGTAALTRRGSESGTQGLGINPLFQTELDTARDAARVSATEGTGEEEARRAAETGSGKKSDRLKEIAENADQGKRILDPADALGKGVQAPTAAGLGQQATAEAAAAAKPDATAAEAAGASAASVLKHDAAAAGLSGASLSAGAELLALGAGVADALRNLKTALSKKTGAGYHNARRKAKVKAGDAGMSLASTGANAGAIAKEAIKVQGVASTAASAEASGVLSGVAGVAKSIRALGKVGGAVRKHRALGKLPDAETAHAGLLARLKAPADAAEQRAKAAYDQVSTLQQELEQGPAREGLREEFDAAARTYEEAARHEAEVKLTYLKALGDARTVDGTKKFARKKQASKAVKEGMGGGLGEGLKGAGGIATVAIVATGALASNPAGWIIAAVGAGLVVLTAGYKGARSGYGRFQEAHHPERYTPHGEPVPEAQPTWESLKHAMKVWKKVSKYKRQLAAHKLYAMLSSPDTEPELRRSAMDLLVVLKAGPDDHGVDRATWEASLMDPAGKADWIKEITDQLSSGS</sequence>
<name>A0A6N9UPP2_9ACTN</name>
<dbReference type="AlphaFoldDB" id="A0A6N9UPP2"/>
<organism evidence="2 3">
    <name type="scientific">Streptomyces coelicoflavus</name>
    <dbReference type="NCBI Taxonomy" id="285562"/>
    <lineage>
        <taxon>Bacteria</taxon>
        <taxon>Bacillati</taxon>
        <taxon>Actinomycetota</taxon>
        <taxon>Actinomycetes</taxon>
        <taxon>Kitasatosporales</taxon>
        <taxon>Streptomycetaceae</taxon>
        <taxon>Streptomyces</taxon>
    </lineage>
</organism>
<dbReference type="RefSeq" id="WP_164140607.1">
    <property type="nucleotide sequence ID" value="NZ_JAAGMB010000371.1"/>
</dbReference>
<dbReference type="EMBL" id="JAAGMB010000371">
    <property type="protein sequence ID" value="NEB18220.1"/>
    <property type="molecule type" value="Genomic_DNA"/>
</dbReference>
<feature type="compositionally biased region" description="Basic and acidic residues" evidence="1">
    <location>
        <begin position="200"/>
        <end position="232"/>
    </location>
</feature>
<dbReference type="Proteomes" id="UP000469545">
    <property type="component" value="Unassembled WGS sequence"/>
</dbReference>
<gene>
    <name evidence="2" type="ORF">G3I46_17180</name>
</gene>
<evidence type="ECO:0000313" key="2">
    <source>
        <dbReference type="EMBL" id="NEB18220.1"/>
    </source>
</evidence>
<keyword evidence="3" id="KW-1185">Reference proteome</keyword>
<accession>A0A6N9UPP2</accession>